<accession>A0A0N0UAR7</accession>
<evidence type="ECO:0000256" key="5">
    <source>
        <dbReference type="ARBA" id="ARBA00023004"/>
    </source>
</evidence>
<keyword evidence="5" id="KW-0408">Iron</keyword>
<dbReference type="AlphaFoldDB" id="A0A0N0UAR7"/>
<evidence type="ECO:0000313" key="9">
    <source>
        <dbReference type="EMBL" id="KOX95983.1"/>
    </source>
</evidence>
<dbReference type="Proteomes" id="UP000037747">
    <property type="component" value="Unassembled WGS sequence"/>
</dbReference>
<dbReference type="PATRIC" id="fig|1705389.3.peg.3631"/>
<dbReference type="PANTHER" id="PTHR30176">
    <property type="entry name" value="FERREDOXIN-TYPE PROTEIN NAPH"/>
    <property type="match status" value="1"/>
</dbReference>
<evidence type="ECO:0000256" key="1">
    <source>
        <dbReference type="ARBA" id="ARBA00022448"/>
    </source>
</evidence>
<keyword evidence="7" id="KW-1133">Transmembrane helix</keyword>
<dbReference type="GO" id="GO:0046872">
    <property type="term" value="F:metal ion binding"/>
    <property type="evidence" value="ECO:0007669"/>
    <property type="project" value="UniProtKB-KW"/>
</dbReference>
<dbReference type="PROSITE" id="PS00198">
    <property type="entry name" value="4FE4S_FER_1"/>
    <property type="match status" value="1"/>
</dbReference>
<dbReference type="OrthoDB" id="23478at2157"/>
<organism evidence="9 10">
    <name type="scientific">Halorubrum tropicale</name>
    <dbReference type="NCBI Taxonomy" id="1765655"/>
    <lineage>
        <taxon>Archaea</taxon>
        <taxon>Methanobacteriati</taxon>
        <taxon>Methanobacteriota</taxon>
        <taxon>Stenosarchaea group</taxon>
        <taxon>Halobacteria</taxon>
        <taxon>Halobacteriales</taxon>
        <taxon>Haloferacaceae</taxon>
        <taxon>Halorubrum</taxon>
    </lineage>
</organism>
<evidence type="ECO:0000313" key="10">
    <source>
        <dbReference type="Proteomes" id="UP000037747"/>
    </source>
</evidence>
<dbReference type="Pfam" id="PF12801">
    <property type="entry name" value="Fer4_5"/>
    <property type="match status" value="2"/>
</dbReference>
<keyword evidence="7" id="KW-0472">Membrane</keyword>
<evidence type="ECO:0000259" key="8">
    <source>
        <dbReference type="PROSITE" id="PS51379"/>
    </source>
</evidence>
<keyword evidence="10" id="KW-1185">Reference proteome</keyword>
<dbReference type="GO" id="GO:0016491">
    <property type="term" value="F:oxidoreductase activity"/>
    <property type="evidence" value="ECO:0007669"/>
    <property type="project" value="UniProtKB-ARBA"/>
</dbReference>
<dbReference type="PANTHER" id="PTHR30176:SF3">
    <property type="entry name" value="FERREDOXIN-TYPE PROTEIN NAPH"/>
    <property type="match status" value="1"/>
</dbReference>
<evidence type="ECO:0000256" key="7">
    <source>
        <dbReference type="SAM" id="Phobius"/>
    </source>
</evidence>
<evidence type="ECO:0000256" key="4">
    <source>
        <dbReference type="ARBA" id="ARBA00022982"/>
    </source>
</evidence>
<dbReference type="SUPFAM" id="SSF54862">
    <property type="entry name" value="4Fe-4S ferredoxins"/>
    <property type="match status" value="1"/>
</dbReference>
<dbReference type="GO" id="GO:0051539">
    <property type="term" value="F:4 iron, 4 sulfur cluster binding"/>
    <property type="evidence" value="ECO:0007669"/>
    <property type="project" value="UniProtKB-KW"/>
</dbReference>
<keyword evidence="6" id="KW-0411">Iron-sulfur</keyword>
<dbReference type="InterPro" id="IPR051684">
    <property type="entry name" value="Electron_Trans/Redox"/>
</dbReference>
<keyword evidence="1" id="KW-0813">Transport</keyword>
<feature type="domain" description="4Fe-4S ferredoxin-type" evidence="8">
    <location>
        <begin position="272"/>
        <end position="301"/>
    </location>
</feature>
<reference evidence="9 10" key="1">
    <citation type="submission" date="2015-08" db="EMBL/GenBank/DDBJ databases">
        <title>Genomes of Isolates from Cabo Rojo, PR.</title>
        <authorList>
            <person name="Sanchez-Nieves R.L."/>
            <person name="Montalvo-Rodriguez R."/>
        </authorList>
    </citation>
    <scope>NUCLEOTIDE SEQUENCE [LARGE SCALE GENOMIC DNA]</scope>
    <source>
        <strain evidence="9 10">5</strain>
    </source>
</reference>
<dbReference type="GO" id="GO:0005886">
    <property type="term" value="C:plasma membrane"/>
    <property type="evidence" value="ECO:0007669"/>
    <property type="project" value="TreeGrafter"/>
</dbReference>
<protein>
    <submittedName>
        <fullName evidence="9">4Fe-4S ferredoxin</fullName>
    </submittedName>
</protein>
<sequence>MSLRTRASELVDRARSAATGDRTKRLVEAFRRVRDGDPWFDKRGLDAIRRRPVDDGSIERRRRAQRYLGVAFVGLLAAALWYPLVAGVGVVGCAAAAVGVGAVRGRFYCNHLCPRGGLLDGYVRLFSRGKRTPDWFKHPLTRAAVGLTAAGLLGTGLYAAWRQDGSLGVPFLTMLGVSTLVAVVLGVVYHQRAWCQICPAGTLSHAVHRVAEGLGRDPAPRVEVDADACVSCGRCGTVCRQEIRPGQYADGEVTDHGNVFSPGGLEGSTREVDGVVDHADCLQCAACVEECPTDALSLDEE</sequence>
<dbReference type="STRING" id="1765655.AMR74_10560"/>
<gene>
    <name evidence="9" type="ORF">AMR74_10560</name>
</gene>
<name>A0A0N0UAR7_9EURY</name>
<feature type="transmembrane region" description="Helical" evidence="7">
    <location>
        <begin position="66"/>
        <end position="82"/>
    </location>
</feature>
<keyword evidence="7" id="KW-0812">Transmembrane</keyword>
<evidence type="ECO:0000256" key="6">
    <source>
        <dbReference type="ARBA" id="ARBA00023014"/>
    </source>
</evidence>
<dbReference type="PROSITE" id="PS51379">
    <property type="entry name" value="4FE4S_FER_2"/>
    <property type="match status" value="2"/>
</dbReference>
<feature type="domain" description="4Fe-4S ferredoxin-type" evidence="8">
    <location>
        <begin position="220"/>
        <end position="248"/>
    </location>
</feature>
<dbReference type="InterPro" id="IPR017896">
    <property type="entry name" value="4Fe4S_Fe-S-bd"/>
</dbReference>
<feature type="transmembrane region" description="Helical" evidence="7">
    <location>
        <begin position="167"/>
        <end position="189"/>
    </location>
</feature>
<comment type="caution">
    <text evidence="9">The sequence shown here is derived from an EMBL/GenBank/DDBJ whole genome shotgun (WGS) entry which is preliminary data.</text>
</comment>
<feature type="transmembrane region" description="Helical" evidence="7">
    <location>
        <begin position="140"/>
        <end position="161"/>
    </location>
</feature>
<keyword evidence="4" id="KW-0249">Electron transport</keyword>
<keyword evidence="3" id="KW-0479">Metal-binding</keyword>
<dbReference type="InterPro" id="IPR017900">
    <property type="entry name" value="4Fe4S_Fe_S_CS"/>
</dbReference>
<evidence type="ECO:0000256" key="2">
    <source>
        <dbReference type="ARBA" id="ARBA00022485"/>
    </source>
</evidence>
<dbReference type="Gene3D" id="3.30.70.20">
    <property type="match status" value="1"/>
</dbReference>
<proteinExistence type="predicted"/>
<evidence type="ECO:0000256" key="3">
    <source>
        <dbReference type="ARBA" id="ARBA00022723"/>
    </source>
</evidence>
<keyword evidence="2" id="KW-0004">4Fe-4S</keyword>
<dbReference type="EMBL" id="LIST01000004">
    <property type="protein sequence ID" value="KOX95983.1"/>
    <property type="molecule type" value="Genomic_DNA"/>
</dbReference>
<dbReference type="Pfam" id="PF00037">
    <property type="entry name" value="Fer4"/>
    <property type="match status" value="1"/>
</dbReference>
<dbReference type="RefSeq" id="WP_053772028.1">
    <property type="nucleotide sequence ID" value="NZ_LIST01000004.1"/>
</dbReference>